<dbReference type="InterPro" id="IPR038475">
    <property type="entry name" value="RecG_C_sf"/>
</dbReference>
<sequence length="559" mass="64555">MSNFNNEDIEKKLDELIASQFETEVTEFKEAKNSFSFDELGQYFSALSNEANLHNKNCAWLIFGIEDKKHKIVGTKYRNNDKELNSLKEEIARQTSENLTFIEIYKCTRKDAEGNDKRVLLFQIPPAPKGIPIAFKRMYYGRDGESLVGLSIEKIERIRSQSKSEDWSAKLITEASIEDLDSDAIQFARHVYIQKNPKLAEEVPTWDDQTFLNKAKLTINGKITNTAIVLLGKSESEHYISPATSKITWILKDKDGIEKDYEHFTCPLILSIQEVYKKIRNIKYRYIAEGNLFPDEVQQYDPYTIREALNNCIAHQDYTMGGKIILIEKEDGELIFSNSGDFIPSSIEDVIKSDAPENRYRNSFLANAMVNLNMIDTIGSGIKKLFNIQRDKFFPLPEYDLSDHKVKVTITGKVLDSNYARKLAEDKTLSLFEIMLLDKVQKNKKLTNEEYKLLKSKNLIEGKRNNYFISSTVAEITNQKPDYMKLRGINDDYCKKIIIDYIKKFKTAKKADLEEILLEKLGDSMTDIQKKNKIKNILQSLRRDGVIEPHGKEWILCKK</sequence>
<dbReference type="Pfam" id="PF13749">
    <property type="entry name" value="HATPase_c_4"/>
    <property type="match status" value="1"/>
</dbReference>
<proteinExistence type="predicted"/>
<dbReference type="EMBL" id="JAHLFV010000178">
    <property type="protein sequence ID" value="MBU3850411.1"/>
    <property type="molecule type" value="Genomic_DNA"/>
</dbReference>
<gene>
    <name evidence="2" type="ORF">IAA16_07590</name>
</gene>
<accession>A0A9E2NZ55</accession>
<reference evidence="2" key="1">
    <citation type="journal article" date="2021" name="PeerJ">
        <title>Extensive microbial diversity within the chicken gut microbiome revealed by metagenomics and culture.</title>
        <authorList>
            <person name="Gilroy R."/>
            <person name="Ravi A."/>
            <person name="Getino M."/>
            <person name="Pursley I."/>
            <person name="Horton D.L."/>
            <person name="Alikhan N.F."/>
            <person name="Baker D."/>
            <person name="Gharbi K."/>
            <person name="Hall N."/>
            <person name="Watson M."/>
            <person name="Adriaenssens E.M."/>
            <person name="Foster-Nyarko E."/>
            <person name="Jarju S."/>
            <person name="Secka A."/>
            <person name="Antonio M."/>
            <person name="Oren A."/>
            <person name="Chaudhuri R.R."/>
            <person name="La Ragione R."/>
            <person name="Hildebrand F."/>
            <person name="Pallen M.J."/>
        </authorList>
    </citation>
    <scope>NUCLEOTIDE SEQUENCE</scope>
    <source>
        <strain evidence="2">Gambia15-2214</strain>
    </source>
</reference>
<feature type="domain" description="Schlafen AlbA-2" evidence="1">
    <location>
        <begin position="22"/>
        <end position="146"/>
    </location>
</feature>
<dbReference type="Pfam" id="PF04326">
    <property type="entry name" value="SLFN_AlbA_2"/>
    <property type="match status" value="1"/>
</dbReference>
<name>A0A9E2NZ55_9SPIR</name>
<dbReference type="InterPro" id="IPR038461">
    <property type="entry name" value="Schlafen_AlbA_2_dom_sf"/>
</dbReference>
<dbReference type="InterPro" id="IPR007421">
    <property type="entry name" value="Schlafen_AlbA_2_dom"/>
</dbReference>
<comment type="caution">
    <text evidence="2">The sequence shown here is derived from an EMBL/GenBank/DDBJ whole genome shotgun (WGS) entry which is preliminary data.</text>
</comment>
<evidence type="ECO:0000313" key="3">
    <source>
        <dbReference type="Proteomes" id="UP000823914"/>
    </source>
</evidence>
<evidence type="ECO:0000313" key="2">
    <source>
        <dbReference type="EMBL" id="MBU3850411.1"/>
    </source>
</evidence>
<protein>
    <submittedName>
        <fullName evidence="2">DNA binding domain-containing protein</fullName>
    </submittedName>
</protein>
<dbReference type="Proteomes" id="UP000823914">
    <property type="component" value="Unassembled WGS sequence"/>
</dbReference>
<reference evidence="2" key="2">
    <citation type="submission" date="2021-04" db="EMBL/GenBank/DDBJ databases">
        <authorList>
            <person name="Gilroy R."/>
        </authorList>
    </citation>
    <scope>NUCLEOTIDE SEQUENCE</scope>
    <source>
        <strain evidence="2">Gambia15-2214</strain>
    </source>
</reference>
<evidence type="ECO:0000259" key="1">
    <source>
        <dbReference type="Pfam" id="PF04326"/>
    </source>
</evidence>
<dbReference type="Gene3D" id="3.30.565.60">
    <property type="match status" value="1"/>
</dbReference>
<organism evidence="2 3">
    <name type="scientific">Candidatus Treponema excrementipullorum</name>
    <dbReference type="NCBI Taxonomy" id="2838768"/>
    <lineage>
        <taxon>Bacteria</taxon>
        <taxon>Pseudomonadati</taxon>
        <taxon>Spirochaetota</taxon>
        <taxon>Spirochaetia</taxon>
        <taxon>Spirochaetales</taxon>
        <taxon>Treponemataceae</taxon>
        <taxon>Treponema</taxon>
    </lineage>
</organism>
<dbReference type="PANTHER" id="PTHR30595:SF6">
    <property type="entry name" value="SCHLAFEN ALBA-2 DOMAIN-CONTAINING PROTEIN"/>
    <property type="match status" value="1"/>
</dbReference>
<dbReference type="PANTHER" id="PTHR30595">
    <property type="entry name" value="GLPR-RELATED TRANSCRIPTIONAL REPRESSOR"/>
    <property type="match status" value="1"/>
</dbReference>
<dbReference type="Gene3D" id="3.30.950.30">
    <property type="entry name" value="Schlafen, AAA domain"/>
    <property type="match status" value="1"/>
</dbReference>
<dbReference type="AlphaFoldDB" id="A0A9E2NZ55"/>